<dbReference type="KEGG" id="ddz:DSYM_20930"/>
<dbReference type="GO" id="GO:0071973">
    <property type="term" value="P:bacterial-type flagellum-dependent cell motility"/>
    <property type="evidence" value="ECO:0007669"/>
    <property type="project" value="TreeGrafter"/>
</dbReference>
<dbReference type="InterPro" id="IPR003713">
    <property type="entry name" value="FliS"/>
</dbReference>
<gene>
    <name evidence="7" type="ORF">DSYM_20930</name>
</gene>
<dbReference type="Gene3D" id="1.20.120.340">
    <property type="entry name" value="Flagellar protein FliS"/>
    <property type="match status" value="1"/>
</dbReference>
<dbReference type="Pfam" id="PF02561">
    <property type="entry name" value="FliS"/>
    <property type="match status" value="1"/>
</dbReference>
<protein>
    <recommendedName>
        <fullName evidence="6">Flagellar secretion chaperone FliS</fullName>
    </recommendedName>
</protein>
<dbReference type="PANTHER" id="PTHR34773:SF1">
    <property type="entry name" value="FLAGELLAR SECRETION CHAPERONE FLIS"/>
    <property type="match status" value="1"/>
</dbReference>
<evidence type="ECO:0000256" key="6">
    <source>
        <dbReference type="PIRNR" id="PIRNR039090"/>
    </source>
</evidence>
<comment type="similarity">
    <text evidence="2 6">Belongs to the FliS family.</text>
</comment>
<accession>A0A809SB75</accession>
<organism evidence="7 8">
    <name type="scientific">Candidatus Desulfobacillus denitrificans</name>
    <dbReference type="NCBI Taxonomy" id="2608985"/>
    <lineage>
        <taxon>Bacteria</taxon>
        <taxon>Pseudomonadati</taxon>
        <taxon>Pseudomonadota</taxon>
        <taxon>Betaproteobacteria</taxon>
        <taxon>Candidatus Desulfobacillus</taxon>
    </lineage>
</organism>
<dbReference type="Proteomes" id="UP000662914">
    <property type="component" value="Chromosome"/>
</dbReference>
<dbReference type="GO" id="GO:0044780">
    <property type="term" value="P:bacterial-type flagellum assembly"/>
    <property type="evidence" value="ECO:0007669"/>
    <property type="project" value="InterPro"/>
</dbReference>
<evidence type="ECO:0000256" key="4">
    <source>
        <dbReference type="ARBA" id="ARBA00022795"/>
    </source>
</evidence>
<keyword evidence="3 6" id="KW-0963">Cytoplasm</keyword>
<proteinExistence type="inferred from homology"/>
<evidence type="ECO:0000313" key="8">
    <source>
        <dbReference type="Proteomes" id="UP000662914"/>
    </source>
</evidence>
<reference evidence="7" key="1">
    <citation type="journal article" name="DNA Res.">
        <title>The physiological potential of anammox bacteria as revealed by their core genome structure.</title>
        <authorList>
            <person name="Okubo T."/>
            <person name="Toyoda A."/>
            <person name="Fukuhara K."/>
            <person name="Uchiyama I."/>
            <person name="Harigaya Y."/>
            <person name="Kuroiwa M."/>
            <person name="Suzuki T."/>
            <person name="Murakami Y."/>
            <person name="Suwa Y."/>
            <person name="Takami H."/>
        </authorList>
    </citation>
    <scope>NUCLEOTIDE SEQUENCE</scope>
    <source>
        <strain evidence="7">317325-3</strain>
    </source>
</reference>
<dbReference type="InterPro" id="IPR036584">
    <property type="entry name" value="FliS_sf"/>
</dbReference>
<evidence type="ECO:0000256" key="5">
    <source>
        <dbReference type="ARBA" id="ARBA00023186"/>
    </source>
</evidence>
<dbReference type="PANTHER" id="PTHR34773">
    <property type="entry name" value="FLAGELLAR SECRETION CHAPERONE FLIS"/>
    <property type="match status" value="1"/>
</dbReference>
<dbReference type="GO" id="GO:0005829">
    <property type="term" value="C:cytosol"/>
    <property type="evidence" value="ECO:0007669"/>
    <property type="project" value="UniProtKB-SubCell"/>
</dbReference>
<dbReference type="CDD" id="cd16098">
    <property type="entry name" value="FliS"/>
    <property type="match status" value="1"/>
</dbReference>
<keyword evidence="7" id="KW-0282">Flagellum</keyword>
<keyword evidence="5" id="KW-0143">Chaperone</keyword>
<dbReference type="AlphaFoldDB" id="A0A809SB75"/>
<evidence type="ECO:0000256" key="1">
    <source>
        <dbReference type="ARBA" id="ARBA00004514"/>
    </source>
</evidence>
<dbReference type="EMBL" id="AP021857">
    <property type="protein sequence ID" value="BBO21394.1"/>
    <property type="molecule type" value="Genomic_DNA"/>
</dbReference>
<dbReference type="NCBIfam" id="TIGR00208">
    <property type="entry name" value="fliS"/>
    <property type="match status" value="1"/>
</dbReference>
<evidence type="ECO:0000256" key="3">
    <source>
        <dbReference type="ARBA" id="ARBA00022490"/>
    </source>
</evidence>
<keyword evidence="4 6" id="KW-1005">Bacterial flagellum biogenesis</keyword>
<evidence type="ECO:0000256" key="2">
    <source>
        <dbReference type="ARBA" id="ARBA00008787"/>
    </source>
</evidence>
<keyword evidence="7" id="KW-0969">Cilium</keyword>
<dbReference type="SUPFAM" id="SSF101116">
    <property type="entry name" value="Flagellar export chaperone FliS"/>
    <property type="match status" value="1"/>
</dbReference>
<dbReference type="PIRSF" id="PIRSF039090">
    <property type="entry name" value="Flis"/>
    <property type="match status" value="1"/>
</dbReference>
<evidence type="ECO:0000313" key="7">
    <source>
        <dbReference type="EMBL" id="BBO21394.1"/>
    </source>
</evidence>
<name>A0A809SB75_9PROT</name>
<comment type="subcellular location">
    <subcellularLocation>
        <location evidence="1 6">Cytoplasm</location>
        <location evidence="1 6">Cytosol</location>
    </subcellularLocation>
</comment>
<sequence>MFAAMHNPKAAYAKAGVETGVETADPHKLVLMLFEGALLALASASLHMKRNEDAADVARKGEAISKAINIIDNGLKASLDQEAGGELAGRLAALYDYMSARLLQANLQNQPAALDEVSHLLAELKGAWVQIGNKP</sequence>
<keyword evidence="7" id="KW-0966">Cell projection</keyword>